<feature type="signal peptide" evidence="1">
    <location>
        <begin position="1"/>
        <end position="23"/>
    </location>
</feature>
<dbReference type="Gene3D" id="1.20.1260.10">
    <property type="match status" value="1"/>
</dbReference>
<dbReference type="PANTHER" id="PTHR38593:SF1">
    <property type="entry name" value="BLR2558 PROTEIN"/>
    <property type="match status" value="1"/>
</dbReference>
<organism evidence="3 4">
    <name type="scientific">Spirosoma soli</name>
    <dbReference type="NCBI Taxonomy" id="1770529"/>
    <lineage>
        <taxon>Bacteria</taxon>
        <taxon>Pseudomonadati</taxon>
        <taxon>Bacteroidota</taxon>
        <taxon>Cytophagia</taxon>
        <taxon>Cytophagales</taxon>
        <taxon>Cytophagaceae</taxon>
        <taxon>Spirosoma</taxon>
    </lineage>
</organism>
<evidence type="ECO:0000313" key="4">
    <source>
        <dbReference type="Proteomes" id="UP001597469"/>
    </source>
</evidence>
<keyword evidence="4" id="KW-1185">Reference proteome</keyword>
<dbReference type="PROSITE" id="PS51257">
    <property type="entry name" value="PROKAR_LIPOPROTEIN"/>
    <property type="match status" value="1"/>
</dbReference>
<dbReference type="EMBL" id="JBHULN010000005">
    <property type="protein sequence ID" value="MFD2570917.1"/>
    <property type="molecule type" value="Genomic_DNA"/>
</dbReference>
<evidence type="ECO:0000259" key="2">
    <source>
        <dbReference type="Pfam" id="PF13628"/>
    </source>
</evidence>
<accession>A0ABW5M2X9</accession>
<feature type="domain" description="DUF4142" evidence="2">
    <location>
        <begin position="60"/>
        <end position="191"/>
    </location>
</feature>
<evidence type="ECO:0000313" key="3">
    <source>
        <dbReference type="EMBL" id="MFD2570917.1"/>
    </source>
</evidence>
<dbReference type="Proteomes" id="UP001597469">
    <property type="component" value="Unassembled WGS sequence"/>
</dbReference>
<name>A0ABW5M2X9_9BACT</name>
<comment type="caution">
    <text evidence="3">The sequence shown here is derived from an EMBL/GenBank/DDBJ whole genome shotgun (WGS) entry which is preliminary data.</text>
</comment>
<dbReference type="Pfam" id="PF13628">
    <property type="entry name" value="DUF4142"/>
    <property type="match status" value="1"/>
</dbReference>
<evidence type="ECO:0000256" key="1">
    <source>
        <dbReference type="SAM" id="SignalP"/>
    </source>
</evidence>
<protein>
    <submittedName>
        <fullName evidence="3">DUF4142 domain-containing protein</fullName>
    </submittedName>
</protein>
<proteinExistence type="predicted"/>
<dbReference type="InterPro" id="IPR012347">
    <property type="entry name" value="Ferritin-like"/>
</dbReference>
<feature type="chain" id="PRO_5046715795" evidence="1">
    <location>
        <begin position="24"/>
        <end position="196"/>
    </location>
</feature>
<reference evidence="4" key="1">
    <citation type="journal article" date="2019" name="Int. J. Syst. Evol. Microbiol.">
        <title>The Global Catalogue of Microorganisms (GCM) 10K type strain sequencing project: providing services to taxonomists for standard genome sequencing and annotation.</title>
        <authorList>
            <consortium name="The Broad Institute Genomics Platform"/>
            <consortium name="The Broad Institute Genome Sequencing Center for Infectious Disease"/>
            <person name="Wu L."/>
            <person name="Ma J."/>
        </authorList>
    </citation>
    <scope>NUCLEOTIDE SEQUENCE [LARGE SCALE GENOMIC DNA]</scope>
    <source>
        <strain evidence="4">KCTC 42805</strain>
    </source>
</reference>
<dbReference type="PANTHER" id="PTHR38593">
    <property type="entry name" value="BLR2558 PROTEIN"/>
    <property type="match status" value="1"/>
</dbReference>
<gene>
    <name evidence="3" type="ORF">ACFSUS_09755</name>
</gene>
<dbReference type="RefSeq" id="WP_381522013.1">
    <property type="nucleotide sequence ID" value="NZ_JBHULN010000005.1"/>
</dbReference>
<dbReference type="InterPro" id="IPR025419">
    <property type="entry name" value="DUF4142"/>
</dbReference>
<keyword evidence="1" id="KW-0732">Signal</keyword>
<sequence length="196" mass="21637">MKINQLTTSFLLALTLFYSCSSGTDSTENANKANEERIDKQAVAASSDAKDEAKNVSKSMVELTNTSMTEYELSKVALQKATNPEVRSFAQQAMNDHQQDERTLRAIAKQMNVILPTELSGKSKGSIGKLSDMKAGTEFDLQYLDYMTNVNDDALDAADELEDSAPADNVKSFAKKITEDDKKHKDRAKQLKNALD</sequence>